<protein>
    <submittedName>
        <fullName evidence="3">Glycoprotein</fullName>
    </submittedName>
</protein>
<keyword evidence="2" id="KW-0472">Membrane</keyword>
<evidence type="ECO:0000313" key="3">
    <source>
        <dbReference type="EMBL" id="QPL15382.1"/>
    </source>
</evidence>
<dbReference type="EMBL" id="MW288229">
    <property type="protein sequence ID" value="QPL15382.1"/>
    <property type="molecule type" value="Viral_cRNA"/>
</dbReference>
<feature type="compositionally biased region" description="Basic and acidic residues" evidence="1">
    <location>
        <begin position="632"/>
        <end position="646"/>
    </location>
</feature>
<proteinExistence type="predicted"/>
<dbReference type="Pfam" id="PF24664">
    <property type="entry name" value="Monjiviricetes_fusion"/>
    <property type="match status" value="1"/>
</dbReference>
<feature type="transmembrane region" description="Helical" evidence="2">
    <location>
        <begin position="538"/>
        <end position="562"/>
    </location>
</feature>
<feature type="compositionally biased region" description="Polar residues" evidence="1">
    <location>
        <begin position="647"/>
        <end position="661"/>
    </location>
</feature>
<accession>A0A7T0Q4M6</accession>
<feature type="transmembrane region" description="Helical" evidence="2">
    <location>
        <begin position="574"/>
        <end position="594"/>
    </location>
</feature>
<organism evidence="3">
    <name type="scientific">Hymenopteran chu-related virus OKIAV146</name>
    <dbReference type="NCBI Taxonomy" id="2792591"/>
    <lineage>
        <taxon>Viruses</taxon>
        <taxon>Riboviria</taxon>
        <taxon>Orthornavirae</taxon>
        <taxon>Negarnaviricota</taxon>
        <taxon>Haploviricotina</taxon>
        <taxon>Monjiviricetes</taxon>
        <taxon>Jingchuvirales</taxon>
        <taxon>Chuviridae</taxon>
    </lineage>
</organism>
<evidence type="ECO:0000256" key="2">
    <source>
        <dbReference type="SAM" id="Phobius"/>
    </source>
</evidence>
<reference evidence="3" key="1">
    <citation type="journal article" date="2019" name="PLoS Pathog.">
        <title>Re-assessing the diversity of negative strand RNA viruses in insects.</title>
        <authorList>
            <person name="Kafer S."/>
            <person name="Paraskevopoulou S."/>
            <person name="Zirkel F."/>
            <person name="Wieseke N."/>
            <person name="Donath A."/>
            <person name="Petersen M."/>
            <person name="Jones T.C."/>
            <person name="Liu S."/>
            <person name="Zhou X."/>
            <person name="Middendorf M."/>
            <person name="Junglen S."/>
            <person name="Misof B."/>
            <person name="Drosten C."/>
        </authorList>
    </citation>
    <scope>NUCLEOTIDE SEQUENCE</scope>
    <source>
        <strain evidence="3">OKIAV146</strain>
    </source>
</reference>
<name>A0A7T0Q4M6_9VIRU</name>
<keyword evidence="2" id="KW-0812">Transmembrane</keyword>
<keyword evidence="2" id="KW-1133">Transmembrane helix</keyword>
<sequence>MRYIILILTIIATQTSAFIAFDCGGRTSNISAISLLDIQECDIPRTRINAEKIHAQLLQIKEYEEIEVKQCKIEITREINFCGMHSHNSAVLNGLANYILEVPREECDLIHRTGTTRIVSNAIIDGIKENHIQSHSLTLAGRIDADGSCKGVEYADSFGSWSNVVVQGIVKILIQKYKARINLNENKIFLRSGISYRATDKSCLDLEGGSTYWETLPKDFCGHNEYDILFEGPIDKIFNEDKTVIYSLTTNEITFALARKGRKAVCGYEISLTEHPKLVILEAKNGEGFKKKALKTINLDIFTYVNSKFVYIEKHLRYQIKQLYFDVLSQRCALEKQVLKNSLSLATQAPDEFAYNIMKGPGYMAVAAGEVAYILKCIPVEVSIRKTNECYSHLPVKYQDKELFMTPKTRILVKKGSQINCNSIIPPMYSVNNAWYKLLPNPVEAKKPEQLKPLTKQTWTYTNPESLAINGIYSQEDIRKLKEHIMFPAEKPAVLNTVAKGMTGQTTNYQGASITNLIDETTFAKILQSAGEKIWRNYMLFGTTTAGIMGLIIIIKIIKAIIDTVVHGYALHSAYGWSIYLIGAIWDSITNLLLHLSKKNNNDNNNKHYQAVPELELQELQITPPNTTQSEVHAEPSAPKELDIRQTNKQIYPNLQNSHTEPQPEIKISPQNFTEKKAFALKK</sequence>
<feature type="region of interest" description="Disordered" evidence="1">
    <location>
        <begin position="626"/>
        <end position="672"/>
    </location>
</feature>
<evidence type="ECO:0000256" key="1">
    <source>
        <dbReference type="SAM" id="MobiDB-lite"/>
    </source>
</evidence>